<dbReference type="EMBL" id="JAROCF010000001">
    <property type="protein sequence ID" value="MDN4615008.1"/>
    <property type="molecule type" value="Genomic_DNA"/>
</dbReference>
<evidence type="ECO:0000256" key="7">
    <source>
        <dbReference type="ARBA" id="ARBA00022989"/>
    </source>
</evidence>
<comment type="caution">
    <text evidence="11">The sequence shown here is derived from an EMBL/GenBank/DDBJ whole genome shotgun (WGS) entry which is preliminary data.</text>
</comment>
<gene>
    <name evidence="11" type="ORF">P5G50_11155</name>
</gene>
<dbReference type="InterPro" id="IPR052157">
    <property type="entry name" value="BCAA_transport_permease"/>
</dbReference>
<dbReference type="PANTHER" id="PTHR11795">
    <property type="entry name" value="BRANCHED-CHAIN AMINO ACID TRANSPORT SYSTEM PERMEASE PROTEIN LIVH"/>
    <property type="match status" value="1"/>
</dbReference>
<keyword evidence="5 10" id="KW-0812">Transmembrane</keyword>
<comment type="subcellular location">
    <subcellularLocation>
        <location evidence="1">Cell membrane</location>
        <topology evidence="1">Multi-pass membrane protein</topology>
    </subcellularLocation>
</comment>
<evidence type="ECO:0000256" key="3">
    <source>
        <dbReference type="ARBA" id="ARBA00022475"/>
    </source>
</evidence>
<feature type="transmembrane region" description="Helical" evidence="10">
    <location>
        <begin position="173"/>
        <end position="200"/>
    </location>
</feature>
<feature type="transmembrane region" description="Helical" evidence="10">
    <location>
        <begin position="66"/>
        <end position="87"/>
    </location>
</feature>
<sequence>MLETLAMHAAVGDNSWINFDVNALIQNFWSATFDGLTFGAIYGLIAVGYTLVYGVLNLINFAHSEVFIVGAYGVVITLTSLGFGPSAPNLSPAAIIGDLVLAGLVGMVAAAATAWVLERVAYRPLRKRNAPRLVFLITAIGASFTIQYLIFLIRGANAEPAVTMFIPTPIFDVFGTIVNSQQLIIVIASVILMVGTDLFIRRTRTGRGIRAVAQDADTATLMGVNKERIIQITFITGGILAGAAALFYVMLVPSGVIYNGGFVLGVKAFAAAVLGGIGNVRGALLGGLLLGVIGNYGQILLGDSQWTDVVAFVVLVLVLLVKPTGILGTSLGRSRA</sequence>
<keyword evidence="3" id="KW-1003">Cell membrane</keyword>
<organism evidence="11 12">
    <name type="scientific">Leifsonia williamsii</name>
    <dbReference type="NCBI Taxonomy" id="3035919"/>
    <lineage>
        <taxon>Bacteria</taxon>
        <taxon>Bacillati</taxon>
        <taxon>Actinomycetota</taxon>
        <taxon>Actinomycetes</taxon>
        <taxon>Micrococcales</taxon>
        <taxon>Microbacteriaceae</taxon>
        <taxon>Leifsonia</taxon>
    </lineage>
</organism>
<evidence type="ECO:0000256" key="4">
    <source>
        <dbReference type="ARBA" id="ARBA00022519"/>
    </source>
</evidence>
<name>A0ABT8KC14_9MICO</name>
<keyword evidence="12" id="KW-1185">Reference proteome</keyword>
<feature type="transmembrane region" description="Helical" evidence="10">
    <location>
        <begin position="133"/>
        <end position="153"/>
    </location>
</feature>
<keyword evidence="2" id="KW-0813">Transport</keyword>
<dbReference type="InterPro" id="IPR001851">
    <property type="entry name" value="ABC_transp_permease"/>
</dbReference>
<reference evidence="11" key="1">
    <citation type="submission" date="2023-06" db="EMBL/GenBank/DDBJ databases">
        <title>MT1 and MT2 Draft Genomes of Novel Species.</title>
        <authorList>
            <person name="Venkateswaran K."/>
        </authorList>
    </citation>
    <scope>NUCLEOTIDE SEQUENCE</scope>
    <source>
        <strain evidence="11">F6_8S_P_1B</strain>
    </source>
</reference>
<evidence type="ECO:0000256" key="10">
    <source>
        <dbReference type="SAM" id="Phobius"/>
    </source>
</evidence>
<evidence type="ECO:0000256" key="1">
    <source>
        <dbReference type="ARBA" id="ARBA00004651"/>
    </source>
</evidence>
<feature type="transmembrane region" description="Helical" evidence="10">
    <location>
        <begin position="309"/>
        <end position="331"/>
    </location>
</feature>
<feature type="transmembrane region" description="Helical" evidence="10">
    <location>
        <begin position="229"/>
        <end position="250"/>
    </location>
</feature>
<keyword evidence="7 10" id="KW-1133">Transmembrane helix</keyword>
<keyword evidence="4" id="KW-0997">Cell inner membrane</keyword>
<accession>A0ABT8KC14</accession>
<feature type="transmembrane region" description="Helical" evidence="10">
    <location>
        <begin position="284"/>
        <end position="303"/>
    </location>
</feature>
<protein>
    <submittedName>
        <fullName evidence="11">Branched-chain amino acid ABC transporter permease</fullName>
    </submittedName>
</protein>
<evidence type="ECO:0000313" key="11">
    <source>
        <dbReference type="EMBL" id="MDN4615008.1"/>
    </source>
</evidence>
<feature type="transmembrane region" description="Helical" evidence="10">
    <location>
        <begin position="36"/>
        <end position="59"/>
    </location>
</feature>
<dbReference type="RefSeq" id="WP_301208987.1">
    <property type="nucleotide sequence ID" value="NZ_JAROCF010000001.1"/>
</dbReference>
<evidence type="ECO:0000256" key="2">
    <source>
        <dbReference type="ARBA" id="ARBA00022448"/>
    </source>
</evidence>
<evidence type="ECO:0000256" key="5">
    <source>
        <dbReference type="ARBA" id="ARBA00022692"/>
    </source>
</evidence>
<proteinExistence type="inferred from homology"/>
<keyword evidence="8 10" id="KW-0472">Membrane</keyword>
<evidence type="ECO:0000256" key="9">
    <source>
        <dbReference type="ARBA" id="ARBA00037998"/>
    </source>
</evidence>
<evidence type="ECO:0000256" key="6">
    <source>
        <dbReference type="ARBA" id="ARBA00022970"/>
    </source>
</evidence>
<evidence type="ECO:0000313" key="12">
    <source>
        <dbReference type="Proteomes" id="UP001174208"/>
    </source>
</evidence>
<dbReference type="Proteomes" id="UP001174208">
    <property type="component" value="Unassembled WGS sequence"/>
</dbReference>
<feature type="transmembrane region" description="Helical" evidence="10">
    <location>
        <begin position="93"/>
        <end position="117"/>
    </location>
</feature>
<keyword evidence="6" id="KW-0029">Amino-acid transport</keyword>
<comment type="similarity">
    <text evidence="9">Belongs to the binding-protein-dependent transport system permease family. LivHM subfamily.</text>
</comment>
<evidence type="ECO:0000256" key="8">
    <source>
        <dbReference type="ARBA" id="ARBA00023136"/>
    </source>
</evidence>
<dbReference type="Pfam" id="PF02653">
    <property type="entry name" value="BPD_transp_2"/>
    <property type="match status" value="1"/>
</dbReference>
<dbReference type="CDD" id="cd06582">
    <property type="entry name" value="TM_PBP1_LivH_like"/>
    <property type="match status" value="1"/>
</dbReference>
<dbReference type="PANTHER" id="PTHR11795:SF371">
    <property type="entry name" value="HIGH-AFFINITY BRANCHED-CHAIN AMINO ACID TRANSPORT SYSTEM PERMEASE PROTEIN LIVH"/>
    <property type="match status" value="1"/>
</dbReference>
<feature type="transmembrane region" description="Helical" evidence="10">
    <location>
        <begin position="256"/>
        <end position="277"/>
    </location>
</feature>